<dbReference type="InterPro" id="IPR012341">
    <property type="entry name" value="6hp_glycosidase-like_sf"/>
</dbReference>
<dbReference type="GO" id="GO:0004553">
    <property type="term" value="F:hydrolase activity, hydrolyzing O-glycosyl compounds"/>
    <property type="evidence" value="ECO:0007669"/>
    <property type="project" value="TreeGrafter"/>
</dbReference>
<reference evidence="3 4" key="1">
    <citation type="submission" date="2020-01" db="EMBL/GenBank/DDBJ databases">
        <title>Genomes assembled from Gulf of Kutch pelagic sediment metagenomes.</title>
        <authorList>
            <person name="Chandrashekar M."/>
            <person name="Mahajan M.S."/>
            <person name="Dave K.J."/>
            <person name="Vatsa P."/>
            <person name="Nathani N.M."/>
        </authorList>
    </citation>
    <scope>NUCLEOTIDE SEQUENCE [LARGE SCALE GENOMIC DNA]</scope>
    <source>
        <strain evidence="3">KS3-K002</strain>
    </source>
</reference>
<dbReference type="PANTHER" id="PTHR31616:SF0">
    <property type="entry name" value="GLUCAN 1,4-ALPHA-GLUCOSIDASE"/>
    <property type="match status" value="1"/>
</dbReference>
<dbReference type="PANTHER" id="PTHR31616">
    <property type="entry name" value="TREHALASE"/>
    <property type="match status" value="1"/>
</dbReference>
<dbReference type="GO" id="GO:0005975">
    <property type="term" value="P:carbohydrate metabolic process"/>
    <property type="evidence" value="ECO:0007669"/>
    <property type="project" value="InterPro"/>
</dbReference>
<dbReference type="SUPFAM" id="SSF48208">
    <property type="entry name" value="Six-hairpin glycosidases"/>
    <property type="match status" value="1"/>
</dbReference>
<protein>
    <submittedName>
        <fullName evidence="3">Glycoside hydrolase family 15 protein</fullName>
    </submittedName>
</protein>
<evidence type="ECO:0000259" key="1">
    <source>
        <dbReference type="Pfam" id="PF00723"/>
    </source>
</evidence>
<comment type="caution">
    <text evidence="3">The sequence shown here is derived from an EMBL/GenBank/DDBJ whole genome shotgun (WGS) entry which is preliminary data.</text>
</comment>
<dbReference type="EMBL" id="JAACAK010000096">
    <property type="protein sequence ID" value="NIR75814.1"/>
    <property type="molecule type" value="Genomic_DNA"/>
</dbReference>
<sequence length="611" mass="69590">MAYTPIEDYGIIGNMHSAALVGMHGSIDWYCHPHFDSPSVFAAILDDEKGGRFSICPVGIDDINYKQYYWPETNVLVTRFLADSAVGQIIDYMPVGTAEEEPEDHWLVRRVQVIRGNMTFRLECQPAFDYARARHETTLAPEGACFVAPDLGLGLVSKLDLQVEGGGVTAEFTLNAGEMTVLVLRELQGDSCGPRLSREHEFELFERTVEYWHHWISRCTYTGRWREAVQRSALALKLMTFEPTGAIVASPTCSLPEDLGGVRNWDYRYSWIRDAAFTLYAFLRIGFSEEAARFGEFLRERIKEPNPDGSLQVLYRIDGGHEVTEHTLEHLAGYRGSRPVRIGNGAYDQLQLDIYGALMDSMYLFNKYGTQIGYDGWAWLRRLADWVCENWESEDEGVWEIRGPRRQFVYSKLMCWVALDRAARLARKRSFPAPHSRWLETRDRIYEQIFEKGWSEKRQAFVQSYDSEALDAANLIMPLVFFTSPNDRRMLSTLDAIMKTPAEGGLLENNLVFRYNVEEFEDGIPGDEGSFNMCTFWLVEALTRAGRRDASRLRTARLLFEEMLGYSNHLGLYAEETGPQGEALGNFPQAFTHLALISAAFNLDRALGASD</sequence>
<dbReference type="Gene3D" id="1.50.10.10">
    <property type="match status" value="1"/>
</dbReference>
<dbReference type="AlphaFoldDB" id="A0AAE4Z9L8"/>
<dbReference type="Pfam" id="PF00723">
    <property type="entry name" value="Glyco_hydro_15"/>
    <property type="match status" value="1"/>
</dbReference>
<evidence type="ECO:0000313" key="4">
    <source>
        <dbReference type="Proteomes" id="UP000702544"/>
    </source>
</evidence>
<feature type="domain" description="GH15-like" evidence="1">
    <location>
        <begin position="225"/>
        <end position="600"/>
    </location>
</feature>
<accession>A0AAE4Z9L8</accession>
<evidence type="ECO:0000259" key="2">
    <source>
        <dbReference type="Pfam" id="PF19291"/>
    </source>
</evidence>
<dbReference type="InterPro" id="IPR011613">
    <property type="entry name" value="GH15-like"/>
</dbReference>
<dbReference type="InterPro" id="IPR045582">
    <property type="entry name" value="Trehalase-like_N"/>
</dbReference>
<keyword evidence="3" id="KW-0378">Hydrolase</keyword>
<dbReference type="Pfam" id="PF19291">
    <property type="entry name" value="TREH_N"/>
    <property type="match status" value="1"/>
</dbReference>
<proteinExistence type="predicted"/>
<name>A0AAE4Z9L8_9BACT</name>
<evidence type="ECO:0000313" key="3">
    <source>
        <dbReference type="EMBL" id="NIR75814.1"/>
    </source>
</evidence>
<dbReference type="Proteomes" id="UP000702544">
    <property type="component" value="Unassembled WGS sequence"/>
</dbReference>
<dbReference type="InterPro" id="IPR008928">
    <property type="entry name" value="6-hairpin_glycosidase_sf"/>
</dbReference>
<feature type="domain" description="Trehalase-like N-terminal" evidence="2">
    <location>
        <begin position="4"/>
        <end position="153"/>
    </location>
</feature>
<gene>
    <name evidence="3" type="ORF">GWO12_11995</name>
</gene>
<organism evidence="3 4">
    <name type="scientific">Candidatus Kutchimonas denitrificans</name>
    <dbReference type="NCBI Taxonomy" id="3056748"/>
    <lineage>
        <taxon>Bacteria</taxon>
        <taxon>Pseudomonadati</taxon>
        <taxon>Gemmatimonadota</taxon>
        <taxon>Gemmatimonadia</taxon>
        <taxon>Candidatus Palauibacterales</taxon>
        <taxon>Candidatus Palauibacteraceae</taxon>
        <taxon>Candidatus Kutchimonas</taxon>
    </lineage>
</organism>